<evidence type="ECO:0000313" key="3">
    <source>
        <dbReference type="Proteomes" id="UP000297776"/>
    </source>
</evidence>
<sequence length="60" mass="7486">MEKTIISEWNDENTHPRVRRRPEEKYQITIQLIRQSDLNEEEQYVLIDYLDMLFQQNFNN</sequence>
<reference evidence="2 3" key="1">
    <citation type="submission" date="2019-03" db="EMBL/GenBank/DDBJ databases">
        <authorList>
            <person name="Yang Y."/>
        </authorList>
    </citation>
    <scope>NUCLEOTIDE SEQUENCE [LARGE SCALE GENOMIC DNA]</scope>
    <source>
        <strain evidence="2 3">ASL-1</strain>
    </source>
</reference>
<accession>A0A4Y8LKS5</accession>
<name>A0A4Y8LKS5_9BACL</name>
<protein>
    <submittedName>
        <fullName evidence="2">Uncharacterized protein</fullName>
    </submittedName>
</protein>
<proteinExistence type="predicted"/>
<evidence type="ECO:0000313" key="2">
    <source>
        <dbReference type="EMBL" id="TFE03009.1"/>
    </source>
</evidence>
<dbReference type="Proteomes" id="UP000297776">
    <property type="component" value="Unassembled WGS sequence"/>
</dbReference>
<dbReference type="OrthoDB" id="2454083at2"/>
<dbReference type="EMBL" id="SORX01000002">
    <property type="protein sequence ID" value="TFE03009.1"/>
    <property type="molecule type" value="Genomic_DNA"/>
</dbReference>
<evidence type="ECO:0000256" key="1">
    <source>
        <dbReference type="SAM" id="MobiDB-lite"/>
    </source>
</evidence>
<organism evidence="2 3">
    <name type="scientific">Jeotgalibacillus salarius</name>
    <dbReference type="NCBI Taxonomy" id="546023"/>
    <lineage>
        <taxon>Bacteria</taxon>
        <taxon>Bacillati</taxon>
        <taxon>Bacillota</taxon>
        <taxon>Bacilli</taxon>
        <taxon>Bacillales</taxon>
        <taxon>Caryophanaceae</taxon>
        <taxon>Jeotgalibacillus</taxon>
    </lineage>
</organism>
<feature type="region of interest" description="Disordered" evidence="1">
    <location>
        <begin position="1"/>
        <end position="20"/>
    </location>
</feature>
<gene>
    <name evidence="2" type="ORF">E2626_04140</name>
</gene>
<comment type="caution">
    <text evidence="2">The sequence shown here is derived from an EMBL/GenBank/DDBJ whole genome shotgun (WGS) entry which is preliminary data.</text>
</comment>
<keyword evidence="3" id="KW-1185">Reference proteome</keyword>
<dbReference type="AlphaFoldDB" id="A0A4Y8LKS5"/>